<sequence>MPQSPLPEYVPLAQVIRSGMLESVHYGAVVGLSADGRIAYARGPVHQPMFPRSSAKPFQALAMLRAGAPLEGSSLAIAAGSHSGEEAHTAETERILAAAGLTADALGCPPAAPSGKDARTAFVRAGREPERVLMNCSGKHAGMLAACVARGWSTGDYLEAGHPFQVLVRETIEELCGEPVAHTAVDGCGAPQMAVSLTGLARGLWRMRTAPEGGPERAVVEAMSAHPLYVAGSDRIDTDLMTRMPGLVAKGGADGVLVVSAATGETVAVKISDGDAEERARTLVALDALRTLGVDVSPVQDRLRADVLGGGAPVGEVRPL</sequence>
<gene>
    <name evidence="1" type="ORF">HGB44_26050</name>
</gene>
<dbReference type="Pfam" id="PF06089">
    <property type="entry name" value="Asparaginase_II"/>
    <property type="match status" value="1"/>
</dbReference>
<reference evidence="1 2" key="1">
    <citation type="submission" date="2020-04" db="EMBL/GenBank/DDBJ databases">
        <title>MicrobeNet Type strains.</title>
        <authorList>
            <person name="Nicholson A.C."/>
        </authorList>
    </citation>
    <scope>NUCLEOTIDE SEQUENCE [LARGE SCALE GENOMIC DNA]</scope>
    <source>
        <strain evidence="1 2">ATCC 23612</strain>
    </source>
</reference>
<comment type="caution">
    <text evidence="1">The sequence shown here is derived from an EMBL/GenBank/DDBJ whole genome shotgun (WGS) entry which is preliminary data.</text>
</comment>
<dbReference type="AlphaFoldDB" id="A0A7X6MGD7"/>
<organism evidence="1 2">
    <name type="scientific">Nocardiopsis alborubida</name>
    <dbReference type="NCBI Taxonomy" id="146802"/>
    <lineage>
        <taxon>Bacteria</taxon>
        <taxon>Bacillati</taxon>
        <taxon>Actinomycetota</taxon>
        <taxon>Actinomycetes</taxon>
        <taxon>Streptosporangiales</taxon>
        <taxon>Nocardiopsidaceae</taxon>
        <taxon>Nocardiopsis</taxon>
    </lineage>
</organism>
<dbReference type="EMBL" id="JAAXPG010000031">
    <property type="protein sequence ID" value="NKZ01104.1"/>
    <property type="molecule type" value="Genomic_DNA"/>
</dbReference>
<dbReference type="InterPro" id="IPR010349">
    <property type="entry name" value="Asparaginase_II"/>
</dbReference>
<dbReference type="Proteomes" id="UP000553209">
    <property type="component" value="Unassembled WGS sequence"/>
</dbReference>
<keyword evidence="2" id="KW-1185">Reference proteome</keyword>
<accession>A0A7X6MGD7</accession>
<evidence type="ECO:0000313" key="1">
    <source>
        <dbReference type="EMBL" id="NKZ01104.1"/>
    </source>
</evidence>
<protein>
    <submittedName>
        <fullName evidence="1">Asparaginase</fullName>
    </submittedName>
</protein>
<name>A0A7X6MGD7_9ACTN</name>
<dbReference type="RefSeq" id="WP_061080621.1">
    <property type="nucleotide sequence ID" value="NZ_JAAXPG010000031.1"/>
</dbReference>
<dbReference type="PANTHER" id="PTHR42110:SF1">
    <property type="entry name" value="L-ASPARAGINASE, PUTATIVE (AFU_ORTHOLOGUE AFUA_3G11890)-RELATED"/>
    <property type="match status" value="1"/>
</dbReference>
<evidence type="ECO:0000313" key="2">
    <source>
        <dbReference type="Proteomes" id="UP000553209"/>
    </source>
</evidence>
<proteinExistence type="predicted"/>
<dbReference type="PANTHER" id="PTHR42110">
    <property type="entry name" value="L-ASPARAGINASE, PUTATIVE (AFU_ORTHOLOGUE AFUA_3G11890)-RELATED"/>
    <property type="match status" value="1"/>
</dbReference>